<feature type="transmembrane region" description="Helical" evidence="7">
    <location>
        <begin position="127"/>
        <end position="150"/>
    </location>
</feature>
<keyword evidence="4 7" id="KW-0812">Transmembrane</keyword>
<evidence type="ECO:0000256" key="3">
    <source>
        <dbReference type="ARBA" id="ARBA00022475"/>
    </source>
</evidence>
<feature type="transmembrane region" description="Helical" evidence="7">
    <location>
        <begin position="29"/>
        <end position="49"/>
    </location>
</feature>
<gene>
    <name evidence="9" type="primary">oppB</name>
    <name evidence="9" type="ORF">GCM10009039_01890</name>
</gene>
<comment type="caution">
    <text evidence="9">The sequence shown here is derived from an EMBL/GenBank/DDBJ whole genome shotgun (WGS) entry which is preliminary data.</text>
</comment>
<evidence type="ECO:0000256" key="4">
    <source>
        <dbReference type="ARBA" id="ARBA00022692"/>
    </source>
</evidence>
<keyword evidence="10" id="KW-1185">Reference proteome</keyword>
<feature type="transmembrane region" description="Helical" evidence="7">
    <location>
        <begin position="198"/>
        <end position="217"/>
    </location>
</feature>
<name>A0A830EZC9_9EURY</name>
<dbReference type="Gene3D" id="1.10.3720.10">
    <property type="entry name" value="MetI-like"/>
    <property type="match status" value="1"/>
</dbReference>
<reference evidence="9" key="1">
    <citation type="journal article" date="2014" name="Int. J. Syst. Evol. Microbiol.">
        <title>Complete genome sequence of Corynebacterium casei LMG S-19264T (=DSM 44701T), isolated from a smear-ripened cheese.</title>
        <authorList>
            <consortium name="US DOE Joint Genome Institute (JGI-PGF)"/>
            <person name="Walter F."/>
            <person name="Albersmeier A."/>
            <person name="Kalinowski J."/>
            <person name="Ruckert C."/>
        </authorList>
    </citation>
    <scope>NUCLEOTIDE SEQUENCE</scope>
    <source>
        <strain evidence="9">JCM 19596</strain>
    </source>
</reference>
<evidence type="ECO:0000256" key="7">
    <source>
        <dbReference type="RuleBase" id="RU363032"/>
    </source>
</evidence>
<evidence type="ECO:0000256" key="1">
    <source>
        <dbReference type="ARBA" id="ARBA00004651"/>
    </source>
</evidence>
<proteinExistence type="inferred from homology"/>
<evidence type="ECO:0000313" key="10">
    <source>
        <dbReference type="Proteomes" id="UP000607197"/>
    </source>
</evidence>
<dbReference type="SUPFAM" id="SSF161098">
    <property type="entry name" value="MetI-like"/>
    <property type="match status" value="1"/>
</dbReference>
<reference evidence="9" key="2">
    <citation type="submission" date="2020-09" db="EMBL/GenBank/DDBJ databases">
        <authorList>
            <person name="Sun Q."/>
            <person name="Ohkuma M."/>
        </authorList>
    </citation>
    <scope>NUCLEOTIDE SEQUENCE</scope>
    <source>
        <strain evidence="9">JCM 19596</strain>
    </source>
</reference>
<keyword evidence="3" id="KW-1003">Cell membrane</keyword>
<evidence type="ECO:0000259" key="8">
    <source>
        <dbReference type="PROSITE" id="PS50928"/>
    </source>
</evidence>
<sequence>MAAATTLGKMRLSLGETVRRVARPVARRLGIGAAMVLVVLTGFYLFAALTPDPQLASMLYGMQMHSSGSVDVSGTVARYNQAHGYDRPLYVRYLAWLGQILTLHWGYSASQGAPVMDLVRAASARTLAYLLPAVACSTVVGVSAGVYAALRKGSLAERAETAAAYVAFGLPNFYLAIVLTTALPALGGAAVVAALPESALPALVVAVTLLAGQLHYARTEAGRFADAEFAKLKRAQGAPRRVVARHVLRVAAAPLSSALLSEYLGVLVVDVFVIEQVFGIRGLGSLGLEAVERQDTPLMLSILLFVVLVGVAISVLQDVTDAILDPRVE</sequence>
<dbReference type="EMBL" id="BMPG01000001">
    <property type="protein sequence ID" value="GGL47205.1"/>
    <property type="molecule type" value="Genomic_DNA"/>
</dbReference>
<dbReference type="Pfam" id="PF00528">
    <property type="entry name" value="BPD_transp_1"/>
    <property type="match status" value="1"/>
</dbReference>
<keyword evidence="6 7" id="KW-0472">Membrane</keyword>
<dbReference type="GO" id="GO:0055085">
    <property type="term" value="P:transmembrane transport"/>
    <property type="evidence" value="ECO:0007669"/>
    <property type="project" value="InterPro"/>
</dbReference>
<organism evidence="9 10">
    <name type="scientific">Halocalculus aciditolerans</name>
    <dbReference type="NCBI Taxonomy" id="1383812"/>
    <lineage>
        <taxon>Archaea</taxon>
        <taxon>Methanobacteriati</taxon>
        <taxon>Methanobacteriota</taxon>
        <taxon>Stenosarchaea group</taxon>
        <taxon>Halobacteria</taxon>
        <taxon>Halobacteriales</taxon>
        <taxon>Halobacteriaceae</taxon>
        <taxon>Halocalculus</taxon>
    </lineage>
</organism>
<evidence type="ECO:0000256" key="2">
    <source>
        <dbReference type="ARBA" id="ARBA00022448"/>
    </source>
</evidence>
<feature type="transmembrane region" description="Helical" evidence="7">
    <location>
        <begin position="298"/>
        <end position="316"/>
    </location>
</feature>
<dbReference type="GO" id="GO:0005886">
    <property type="term" value="C:plasma membrane"/>
    <property type="evidence" value="ECO:0007669"/>
    <property type="project" value="UniProtKB-SubCell"/>
</dbReference>
<accession>A0A830EZC9</accession>
<dbReference type="AlphaFoldDB" id="A0A830EZC9"/>
<comment type="subcellular location">
    <subcellularLocation>
        <location evidence="1 7">Cell membrane</location>
        <topology evidence="1 7">Multi-pass membrane protein</topology>
    </subcellularLocation>
</comment>
<dbReference type="InterPro" id="IPR000515">
    <property type="entry name" value="MetI-like"/>
</dbReference>
<dbReference type="PANTHER" id="PTHR43163">
    <property type="entry name" value="DIPEPTIDE TRANSPORT SYSTEM PERMEASE PROTEIN DPPB-RELATED"/>
    <property type="match status" value="1"/>
</dbReference>
<comment type="similarity">
    <text evidence="7">Belongs to the binding-protein-dependent transport system permease family.</text>
</comment>
<evidence type="ECO:0000313" key="9">
    <source>
        <dbReference type="EMBL" id="GGL47205.1"/>
    </source>
</evidence>
<protein>
    <submittedName>
        <fullName evidence="9">Peptide ABC transporter permease</fullName>
    </submittedName>
</protein>
<dbReference type="InterPro" id="IPR035906">
    <property type="entry name" value="MetI-like_sf"/>
</dbReference>
<evidence type="ECO:0000256" key="5">
    <source>
        <dbReference type="ARBA" id="ARBA00022989"/>
    </source>
</evidence>
<keyword evidence="5 7" id="KW-1133">Transmembrane helix</keyword>
<dbReference type="Proteomes" id="UP000607197">
    <property type="component" value="Unassembled WGS sequence"/>
</dbReference>
<feature type="transmembrane region" description="Helical" evidence="7">
    <location>
        <begin position="162"/>
        <end position="186"/>
    </location>
</feature>
<feature type="domain" description="ABC transmembrane type-1" evidence="8">
    <location>
        <begin position="123"/>
        <end position="317"/>
    </location>
</feature>
<keyword evidence="2 7" id="KW-0813">Transport</keyword>
<dbReference type="PROSITE" id="PS50928">
    <property type="entry name" value="ABC_TM1"/>
    <property type="match status" value="1"/>
</dbReference>
<evidence type="ECO:0000256" key="6">
    <source>
        <dbReference type="ARBA" id="ARBA00023136"/>
    </source>
</evidence>
<dbReference type="PANTHER" id="PTHR43163:SF7">
    <property type="entry name" value="DIPEPTIDE-TRANSPORT INTEGRAL MEMBRANE PROTEIN ABC TRANSPORTER DPPB-RELATED"/>
    <property type="match status" value="1"/>
</dbReference>